<comment type="caution">
    <text evidence="1">The sequence shown here is derived from an EMBL/GenBank/DDBJ whole genome shotgun (WGS) entry which is preliminary data.</text>
</comment>
<dbReference type="RefSeq" id="WP_304559293.1">
    <property type="nucleotide sequence ID" value="NZ_JAUQSZ010000001.1"/>
</dbReference>
<name>A0ABT8ZUX3_9SPHN</name>
<protein>
    <submittedName>
        <fullName evidence="1">Uncharacterized protein</fullName>
    </submittedName>
</protein>
<dbReference type="Proteomes" id="UP001176468">
    <property type="component" value="Unassembled WGS sequence"/>
</dbReference>
<reference evidence="1" key="1">
    <citation type="submission" date="2023-07" db="EMBL/GenBank/DDBJ databases">
        <authorList>
            <person name="Kim M.K."/>
        </authorList>
    </citation>
    <scope>NUCLEOTIDE SEQUENCE</scope>
    <source>
        <strain evidence="1">CA1-15</strain>
    </source>
</reference>
<sequence>MVKRRRSNDREPGLKGVLQHVRSRFLMITDMGTFLCRFRIHEVRRSTVRHEHGQWRARCARCGCILERPARGEPWRERGAS</sequence>
<accession>A0ABT8ZUX3</accession>
<evidence type="ECO:0000313" key="1">
    <source>
        <dbReference type="EMBL" id="MDO7840934.1"/>
    </source>
</evidence>
<keyword evidence="2" id="KW-1185">Reference proteome</keyword>
<organism evidence="1 2">
    <name type="scientific">Sphingomonas immobilis</name>
    <dbReference type="NCBI Taxonomy" id="3063997"/>
    <lineage>
        <taxon>Bacteria</taxon>
        <taxon>Pseudomonadati</taxon>
        <taxon>Pseudomonadota</taxon>
        <taxon>Alphaproteobacteria</taxon>
        <taxon>Sphingomonadales</taxon>
        <taxon>Sphingomonadaceae</taxon>
        <taxon>Sphingomonas</taxon>
    </lineage>
</organism>
<dbReference type="EMBL" id="JAUQSZ010000001">
    <property type="protein sequence ID" value="MDO7840934.1"/>
    <property type="molecule type" value="Genomic_DNA"/>
</dbReference>
<proteinExistence type="predicted"/>
<gene>
    <name evidence="1" type="ORF">Q5H94_01220</name>
</gene>
<evidence type="ECO:0000313" key="2">
    <source>
        <dbReference type="Proteomes" id="UP001176468"/>
    </source>
</evidence>